<dbReference type="OrthoDB" id="9801689at2"/>
<evidence type="ECO:0000256" key="4">
    <source>
        <dbReference type="ARBA" id="ARBA00022723"/>
    </source>
</evidence>
<dbReference type="InterPro" id="IPR039661">
    <property type="entry name" value="ELP3"/>
</dbReference>
<keyword evidence="5" id="KW-0408">Iron</keyword>
<evidence type="ECO:0000313" key="8">
    <source>
        <dbReference type="EMBL" id="ACV29426.1"/>
    </source>
</evidence>
<evidence type="ECO:0000259" key="7">
    <source>
        <dbReference type="PROSITE" id="PS51918"/>
    </source>
</evidence>
<proteinExistence type="predicted"/>
<evidence type="ECO:0000313" key="9">
    <source>
        <dbReference type="Proteomes" id="UP000002294"/>
    </source>
</evidence>
<feature type="domain" description="Radical SAM core" evidence="7">
    <location>
        <begin position="18"/>
        <end position="260"/>
    </location>
</feature>
<keyword evidence="4" id="KW-0479">Metal-binding</keyword>
<dbReference type="STRING" id="525919.Apre_1403"/>
<dbReference type="SFLD" id="SFLDS00029">
    <property type="entry name" value="Radical_SAM"/>
    <property type="match status" value="1"/>
</dbReference>
<dbReference type="RefSeq" id="WP_015778324.1">
    <property type="nucleotide sequence ID" value="NC_013171.1"/>
</dbReference>
<dbReference type="PANTHER" id="PTHR11135:SF1">
    <property type="entry name" value="PROTEIN YHCC"/>
    <property type="match status" value="1"/>
</dbReference>
<dbReference type="Pfam" id="PF04055">
    <property type="entry name" value="Radical_SAM"/>
    <property type="match status" value="1"/>
</dbReference>
<dbReference type="eggNOG" id="COG1242">
    <property type="taxonomic scope" value="Bacteria"/>
</dbReference>
<keyword evidence="2" id="KW-0004">4Fe-4S</keyword>
<organism evidence="8 9">
    <name type="scientific">Anaerococcus prevotii (strain ATCC 9321 / DSM 20548 / JCM 6508 / NCTC 11806 / PC1)</name>
    <name type="common">Peptostreptococcus prevotii</name>
    <name type="synonym">Peptococcus prevotii</name>
    <dbReference type="NCBI Taxonomy" id="525919"/>
    <lineage>
        <taxon>Bacteria</taxon>
        <taxon>Bacillati</taxon>
        <taxon>Bacillota</taxon>
        <taxon>Tissierellia</taxon>
        <taxon>Tissierellales</taxon>
        <taxon>Peptoniphilaceae</taxon>
        <taxon>Anaerococcus</taxon>
    </lineage>
</organism>
<dbReference type="PROSITE" id="PS51918">
    <property type="entry name" value="RADICAL_SAM"/>
    <property type="match status" value="1"/>
</dbReference>
<dbReference type="InterPro" id="IPR032432">
    <property type="entry name" value="Radical_SAM_C"/>
</dbReference>
<dbReference type="NCBIfam" id="TIGR01212">
    <property type="entry name" value="TIGR01212 family radical SAM protein"/>
    <property type="match status" value="1"/>
</dbReference>
<dbReference type="SFLD" id="SFLDG01086">
    <property type="entry name" value="elongater_protein-like"/>
    <property type="match status" value="1"/>
</dbReference>
<dbReference type="Pfam" id="PF16199">
    <property type="entry name" value="Radical_SAM_C"/>
    <property type="match status" value="1"/>
</dbReference>
<evidence type="ECO:0000256" key="2">
    <source>
        <dbReference type="ARBA" id="ARBA00022485"/>
    </source>
</evidence>
<dbReference type="InterPro" id="IPR007197">
    <property type="entry name" value="rSAM"/>
</dbReference>
<dbReference type="InterPro" id="IPR006638">
    <property type="entry name" value="Elp3/MiaA/NifB-like_rSAM"/>
</dbReference>
<dbReference type="GO" id="GO:0003824">
    <property type="term" value="F:catalytic activity"/>
    <property type="evidence" value="ECO:0007669"/>
    <property type="project" value="InterPro"/>
</dbReference>
<gene>
    <name evidence="8" type="ordered locus">Apre_1403</name>
</gene>
<evidence type="ECO:0000256" key="5">
    <source>
        <dbReference type="ARBA" id="ARBA00023004"/>
    </source>
</evidence>
<keyword evidence="9" id="KW-1185">Reference proteome</keyword>
<dbReference type="Proteomes" id="UP000002294">
    <property type="component" value="Chromosome"/>
</dbReference>
<dbReference type="InterPro" id="IPR023404">
    <property type="entry name" value="rSAM_horseshoe"/>
</dbReference>
<evidence type="ECO:0000256" key="6">
    <source>
        <dbReference type="ARBA" id="ARBA00023014"/>
    </source>
</evidence>
<name>C7RE13_ANAPD</name>
<evidence type="ECO:0000256" key="3">
    <source>
        <dbReference type="ARBA" id="ARBA00022691"/>
    </source>
</evidence>
<dbReference type="SMART" id="SM00729">
    <property type="entry name" value="Elp3"/>
    <property type="match status" value="1"/>
</dbReference>
<protein>
    <recommendedName>
        <fullName evidence="7">Radical SAM core domain-containing protein</fullName>
    </recommendedName>
</protein>
<dbReference type="HOGENOM" id="CLU_060920_0_0_9"/>
<keyword evidence="6" id="KW-0411">Iron-sulfur</keyword>
<dbReference type="InterPro" id="IPR005911">
    <property type="entry name" value="YhcC-like"/>
</dbReference>
<dbReference type="KEGG" id="apr:Apre_1403"/>
<dbReference type="PANTHER" id="PTHR11135">
    <property type="entry name" value="HISTONE ACETYLTRANSFERASE-RELATED"/>
    <property type="match status" value="1"/>
</dbReference>
<accession>C7RE13</accession>
<dbReference type="SUPFAM" id="SSF102114">
    <property type="entry name" value="Radical SAM enzymes"/>
    <property type="match status" value="1"/>
</dbReference>
<keyword evidence="3" id="KW-0949">S-adenosyl-L-methionine</keyword>
<dbReference type="GO" id="GO:0051539">
    <property type="term" value="F:4 iron, 4 sulfur cluster binding"/>
    <property type="evidence" value="ECO:0007669"/>
    <property type="project" value="UniProtKB-KW"/>
</dbReference>
<dbReference type="Gene3D" id="3.80.30.20">
    <property type="entry name" value="tm_1862 like domain"/>
    <property type="match status" value="1"/>
</dbReference>
<sequence length="309" mass="35764">MEINKKRYKDLDSFFKRKFHKKVIKLPLDGGFTCPNRDGSLSSLGCIYCSDSGSGEWTFREKGSISRQISYQKKLLAKPGRDEAYIAYFQNFTNTYGDVAKMREMFYEVISQDDIVGLFIATRADCLSDEVLELLDELKANTFLVVELGMQSVNEKTISLINRGYRHEEFDKGLLKLKNLGINILVHIIVGLPYEVMGDYLADISYINSRKIWGVKIHNLYIEKGTRLLDFYEKENIAYRMDKDSYVEIVVAMLRRLDPDVVINRLTGDGLREKIAFPVWSKNKAKILATIDRVMKVKDYRQGDLWKEN</sequence>
<reference evidence="8 9" key="1">
    <citation type="journal article" date="2009" name="Stand. Genomic Sci.">
        <title>Complete genome sequence of Anaerococcus prevotii type strain (PC1).</title>
        <authorList>
            <person name="Labutti K."/>
            <person name="Pukall R."/>
            <person name="Steenblock K."/>
            <person name="Glavina Del Rio T."/>
            <person name="Tice H."/>
            <person name="Copeland A."/>
            <person name="Cheng J.F."/>
            <person name="Lucas S."/>
            <person name="Chen F."/>
            <person name="Nolan M."/>
            <person name="Bruce D."/>
            <person name="Goodwin L."/>
            <person name="Pitluck S."/>
            <person name="Ivanova N."/>
            <person name="Mavromatis K."/>
            <person name="Ovchinnikova G."/>
            <person name="Pati A."/>
            <person name="Chen A."/>
            <person name="Palaniappan K."/>
            <person name="Land M."/>
            <person name="Hauser L."/>
            <person name="Chang Y.J."/>
            <person name="Jeffries C.D."/>
            <person name="Chain P."/>
            <person name="Saunders E."/>
            <person name="Brettin T."/>
            <person name="Detter J.C."/>
            <person name="Han C."/>
            <person name="Goker M."/>
            <person name="Bristow J."/>
            <person name="Eisen J.A."/>
            <person name="Markowitz V."/>
            <person name="Hugenholtz P."/>
            <person name="Kyrpides N.C."/>
            <person name="Klenk H.P."/>
            <person name="Lapidus A."/>
        </authorList>
    </citation>
    <scope>NUCLEOTIDE SEQUENCE [LARGE SCALE GENOMIC DNA]</scope>
    <source>
        <strain evidence="9">ATCC 9321 / DSM 20548 / JCM 6508 / NCTC 11806 / PC1</strain>
    </source>
</reference>
<dbReference type="GO" id="GO:0046872">
    <property type="term" value="F:metal ion binding"/>
    <property type="evidence" value="ECO:0007669"/>
    <property type="project" value="UniProtKB-KW"/>
</dbReference>
<comment type="cofactor">
    <cofactor evidence="1">
        <name>[4Fe-4S] cluster</name>
        <dbReference type="ChEBI" id="CHEBI:49883"/>
    </cofactor>
</comment>
<dbReference type="EMBL" id="CP001708">
    <property type="protein sequence ID" value="ACV29426.1"/>
    <property type="molecule type" value="Genomic_DNA"/>
</dbReference>
<dbReference type="AlphaFoldDB" id="C7RE13"/>
<evidence type="ECO:0000256" key="1">
    <source>
        <dbReference type="ARBA" id="ARBA00001966"/>
    </source>
</evidence>
<dbReference type="InterPro" id="IPR058240">
    <property type="entry name" value="rSAM_sf"/>
</dbReference>
<dbReference type="SFLD" id="SFLDG01091">
    <property type="entry name" value="uncharacterized_CHP01210-like"/>
    <property type="match status" value="1"/>
</dbReference>